<reference evidence="1" key="1">
    <citation type="submission" date="2020-04" db="EMBL/GenBank/DDBJ databases">
        <title>Draft genome resource of the tomato pathogen Pseudocercospora fuligena.</title>
        <authorList>
            <person name="Zaccaron A."/>
        </authorList>
    </citation>
    <scope>NUCLEOTIDE SEQUENCE</scope>
    <source>
        <strain evidence="1">PF001</strain>
    </source>
</reference>
<proteinExistence type="predicted"/>
<sequence>MGDTAENRRLNEEHKFITSGLGYVLHPTIRQSLQMSRGSTSEKLRVADISQGDQFSAIASLPFAPEETTVDQFSFQKVTTPGSIPPENQEKYDVVCVRLLHASLEPDQWDEAMQNLIALLKPGAWLQWVDWDPMTARIATVKPGAPDEILRGLLSDYADAMRAAKVGNTYRIANAMRPHLEELDSDMYTIDPSVELSKIIASGAINYLQQYGKYTSAEAQDVGIKTEQEIDQAGSLCFFDLWSHIGRKPVS</sequence>
<organism evidence="1 2">
    <name type="scientific">Pseudocercospora fuligena</name>
    <dbReference type="NCBI Taxonomy" id="685502"/>
    <lineage>
        <taxon>Eukaryota</taxon>
        <taxon>Fungi</taxon>
        <taxon>Dikarya</taxon>
        <taxon>Ascomycota</taxon>
        <taxon>Pezizomycotina</taxon>
        <taxon>Dothideomycetes</taxon>
        <taxon>Dothideomycetidae</taxon>
        <taxon>Mycosphaerellales</taxon>
        <taxon>Mycosphaerellaceae</taxon>
        <taxon>Pseudocercospora</taxon>
    </lineage>
</organism>
<accession>A0A8H6VJC1</accession>
<dbReference type="OrthoDB" id="417697at2759"/>
<keyword evidence="2" id="KW-1185">Reference proteome</keyword>
<dbReference type="EMBL" id="JABCIY010000204">
    <property type="protein sequence ID" value="KAF7188855.1"/>
    <property type="molecule type" value="Genomic_DNA"/>
</dbReference>
<evidence type="ECO:0000313" key="1">
    <source>
        <dbReference type="EMBL" id="KAF7188855.1"/>
    </source>
</evidence>
<comment type="caution">
    <text evidence="1">The sequence shown here is derived from an EMBL/GenBank/DDBJ whole genome shotgun (WGS) entry which is preliminary data.</text>
</comment>
<protein>
    <recommendedName>
        <fullName evidence="3">Methyltransferase domain-containing protein</fullName>
    </recommendedName>
</protein>
<dbReference type="Proteomes" id="UP000660729">
    <property type="component" value="Unassembled WGS sequence"/>
</dbReference>
<dbReference type="InterPro" id="IPR029063">
    <property type="entry name" value="SAM-dependent_MTases_sf"/>
</dbReference>
<evidence type="ECO:0008006" key="3">
    <source>
        <dbReference type="Google" id="ProtNLM"/>
    </source>
</evidence>
<evidence type="ECO:0000313" key="2">
    <source>
        <dbReference type="Proteomes" id="UP000660729"/>
    </source>
</evidence>
<dbReference type="SUPFAM" id="SSF53335">
    <property type="entry name" value="S-adenosyl-L-methionine-dependent methyltransferases"/>
    <property type="match status" value="1"/>
</dbReference>
<gene>
    <name evidence="1" type="ORF">HII31_09778</name>
</gene>
<dbReference type="AlphaFoldDB" id="A0A8H6VJC1"/>
<name>A0A8H6VJC1_9PEZI</name>